<evidence type="ECO:0000313" key="2">
    <source>
        <dbReference type="Proteomes" id="UP000826573"/>
    </source>
</evidence>
<protein>
    <submittedName>
        <fullName evidence="1">Uncharacterized protein</fullName>
    </submittedName>
</protein>
<evidence type="ECO:0000313" key="1">
    <source>
        <dbReference type="EMBL" id="KAH0526263.1"/>
    </source>
</evidence>
<proteinExistence type="predicted"/>
<dbReference type="EMBL" id="JAIMJC010000004">
    <property type="protein sequence ID" value="KAH0526263.1"/>
    <property type="molecule type" value="Genomic_DNA"/>
</dbReference>
<keyword evidence="2" id="KW-1185">Reference proteome</keyword>
<comment type="caution">
    <text evidence="1">The sequence shown here is derived from an EMBL/GenBank/DDBJ whole genome shotgun (WGS) entry which is preliminary data.</text>
</comment>
<name>A0A9P8HEN2_9HYPO</name>
<accession>A0A9P8HEN2</accession>
<dbReference type="Proteomes" id="UP000826573">
    <property type="component" value="Unassembled WGS sequence"/>
</dbReference>
<sequence>MSTLSLSATDLVYQVDVLESIRQGHPVRTTELTTSPEQRKTDNEYIQTGPPMLTFLGAALPKTMYHTYIHPSLIARFDQIQSALGKVTTNIIERWFSDKEAKFPSRMPLDEHEEDVLRWIASSGIVPRYAGREGCSRPDFLFSATSASPCQPIICEINARFPYNSWFYVEAATEPFERAGLQKSCLKTGHDSVAFGDAVVNLFDSSHPGHILLGKQWIGFDIHLLPDIFKQRTGQEMRIISPSDLRLTEDSSSPTGYHLSCAVKDSEELERVWQISIDMVQAEIREFSPEILREIARICTNDLRSIFLLHDKRFMGIILEELDSLLEAGVVNSMEVQLLKESIAPTYVPGSAGWHEAISSPNSKEELVLKDARGGIGRGHTFGHNVTQEVWDERLRAVGDGKLVDGKAIVLQKKVDQVSFDILNLAGDAFQKLYLIGAWAAVNGQYLGVTSMRVGNDLGCVPPPDGGMAILSVTSSSKVMVPNLNE</sequence>
<organism evidence="1 2">
    <name type="scientific">Trichoderma semiorbis</name>
    <dbReference type="NCBI Taxonomy" id="1491008"/>
    <lineage>
        <taxon>Eukaryota</taxon>
        <taxon>Fungi</taxon>
        <taxon>Dikarya</taxon>
        <taxon>Ascomycota</taxon>
        <taxon>Pezizomycotina</taxon>
        <taxon>Sordariomycetes</taxon>
        <taxon>Hypocreomycetidae</taxon>
        <taxon>Hypocreales</taxon>
        <taxon>Hypocreaceae</taxon>
        <taxon>Trichoderma</taxon>
    </lineage>
</organism>
<gene>
    <name evidence="1" type="ORF">TsFJ059_009609</name>
</gene>
<reference evidence="1 2" key="1">
    <citation type="submission" date="2021-08" db="EMBL/GenBank/DDBJ databases">
        <title>The highly contiguous genome resource for Trichoderma semiorbis FJ059, a fungal antagonistic to plant pathogens.</title>
        <authorList>
            <person name="Liu T."/>
        </authorList>
    </citation>
    <scope>NUCLEOTIDE SEQUENCE [LARGE SCALE GENOMIC DNA]</scope>
    <source>
        <strain evidence="1 2">FJ059</strain>
    </source>
</reference>
<dbReference type="AlphaFoldDB" id="A0A9P8HEN2"/>